<sequence>MTSGYDFVIVGGGSAGCVLANRLSAASAHRVLLIEAGVDHPPGQEPDAIRDVYPYRAAFNPSYQWQDLKAHLLPVPHNDPDRPPLKAYGQPRLIGGGSSINGEIGNRGLPVDYDEWAELGAAGWDWQSVLPYFRRLETDMDYEGPFHGDDGPIAISRVSENQWPGFTRAATAAFSAAGYRNIGDQNGVFEDGWFPLSLTTNRHQRISAAMGYLDAATRARPNLTIRTDCTVDGLVMDGRRVAGVRVGAEQILARRVILSAGATRSPILLLRAGIGSANELHAAGVPVLHDLPGVGRNLQEHPSIAMSSWIRRGSRMGKVPRRHVQAGLRFSSDLPDCGASDMFMVVVSKSAWHPVGIRIGSLFSWINKPYSQGFIRLDPGNPNGQPDMRLEMLSDPRDLARMKIAVRRMAAFYATNVLQAASAHPFAATHGAMAKLVGDVNLRNWVATMVPALLTDGPSRLRDFVIDRLFAAGDDLSLALRDDDAMTALVRKHTVVGWHPSCTCRMGRAEDPLSVTDARTGQVHGIDNLHVVDASNMVRVPRANTNLPTMMLAEKLADGILAMTSH</sequence>
<evidence type="ECO:0000256" key="3">
    <source>
        <dbReference type="ARBA" id="ARBA00022630"/>
    </source>
</evidence>
<comment type="similarity">
    <text evidence="2">Belongs to the GMC oxidoreductase family.</text>
</comment>
<name>A0A433X7C3_9HYPH</name>
<keyword evidence="4 5" id="KW-0274">FAD</keyword>
<organism evidence="8 9">
    <name type="scientific">Arsenicitalea aurantiaca</name>
    <dbReference type="NCBI Taxonomy" id="1783274"/>
    <lineage>
        <taxon>Bacteria</taxon>
        <taxon>Pseudomonadati</taxon>
        <taxon>Pseudomonadota</taxon>
        <taxon>Alphaproteobacteria</taxon>
        <taxon>Hyphomicrobiales</taxon>
        <taxon>Devosiaceae</taxon>
        <taxon>Arsenicitalea</taxon>
    </lineage>
</organism>
<dbReference type="InterPro" id="IPR000172">
    <property type="entry name" value="GMC_OxRdtase_N"/>
</dbReference>
<dbReference type="PIRSF" id="PIRSF000137">
    <property type="entry name" value="Alcohol_oxidase"/>
    <property type="match status" value="1"/>
</dbReference>
<dbReference type="EMBL" id="RZNJ01000004">
    <property type="protein sequence ID" value="RUT29955.1"/>
    <property type="molecule type" value="Genomic_DNA"/>
</dbReference>
<feature type="domain" description="Glucose-methanol-choline oxidoreductase C-terminal" evidence="7">
    <location>
        <begin position="369"/>
        <end position="553"/>
    </location>
</feature>
<dbReference type="RefSeq" id="WP_127188735.1">
    <property type="nucleotide sequence ID" value="NZ_RZNJ01000004.1"/>
</dbReference>
<comment type="cofactor">
    <cofactor evidence="1 5">
        <name>FAD</name>
        <dbReference type="ChEBI" id="CHEBI:57692"/>
    </cofactor>
</comment>
<protein>
    <submittedName>
        <fullName evidence="8">Glucose dehydrogenase</fullName>
    </submittedName>
</protein>
<dbReference type="GO" id="GO:0050660">
    <property type="term" value="F:flavin adenine dinucleotide binding"/>
    <property type="evidence" value="ECO:0007669"/>
    <property type="project" value="InterPro"/>
</dbReference>
<evidence type="ECO:0000256" key="4">
    <source>
        <dbReference type="ARBA" id="ARBA00022827"/>
    </source>
</evidence>
<keyword evidence="9" id="KW-1185">Reference proteome</keyword>
<dbReference type="InterPro" id="IPR012132">
    <property type="entry name" value="GMC_OxRdtase"/>
</dbReference>
<evidence type="ECO:0000256" key="2">
    <source>
        <dbReference type="ARBA" id="ARBA00010790"/>
    </source>
</evidence>
<dbReference type="Proteomes" id="UP000281547">
    <property type="component" value="Unassembled WGS sequence"/>
</dbReference>
<dbReference type="PANTHER" id="PTHR11552:SF147">
    <property type="entry name" value="CHOLINE DEHYDROGENASE, MITOCHONDRIAL"/>
    <property type="match status" value="1"/>
</dbReference>
<accession>A0A433X7C3</accession>
<dbReference type="InterPro" id="IPR036188">
    <property type="entry name" value="FAD/NAD-bd_sf"/>
</dbReference>
<feature type="domain" description="Glucose-methanol-choline oxidoreductase N-terminal" evidence="6">
    <location>
        <begin position="5"/>
        <end position="302"/>
    </location>
</feature>
<feature type="binding site" evidence="5">
    <location>
        <begin position="498"/>
        <end position="499"/>
    </location>
    <ligand>
        <name>FAD</name>
        <dbReference type="ChEBI" id="CHEBI:57692"/>
    </ligand>
</feature>
<feature type="binding site" evidence="5">
    <location>
        <position position="231"/>
    </location>
    <ligand>
        <name>FAD</name>
        <dbReference type="ChEBI" id="CHEBI:57692"/>
    </ligand>
</feature>
<dbReference type="PANTHER" id="PTHR11552">
    <property type="entry name" value="GLUCOSE-METHANOL-CHOLINE GMC OXIDOREDUCTASE"/>
    <property type="match status" value="1"/>
</dbReference>
<evidence type="ECO:0000313" key="8">
    <source>
        <dbReference type="EMBL" id="RUT29955.1"/>
    </source>
</evidence>
<evidence type="ECO:0000259" key="6">
    <source>
        <dbReference type="Pfam" id="PF00732"/>
    </source>
</evidence>
<evidence type="ECO:0000256" key="5">
    <source>
        <dbReference type="PIRSR" id="PIRSR000137-2"/>
    </source>
</evidence>
<dbReference type="InterPro" id="IPR007867">
    <property type="entry name" value="GMC_OxRtase_C"/>
</dbReference>
<comment type="caution">
    <text evidence="8">The sequence shown here is derived from an EMBL/GenBank/DDBJ whole genome shotgun (WGS) entry which is preliminary data.</text>
</comment>
<evidence type="ECO:0000256" key="1">
    <source>
        <dbReference type="ARBA" id="ARBA00001974"/>
    </source>
</evidence>
<keyword evidence="3" id="KW-0285">Flavoprotein</keyword>
<dbReference type="Pfam" id="PF00732">
    <property type="entry name" value="GMC_oxred_N"/>
    <property type="match status" value="1"/>
</dbReference>
<reference evidence="8 9" key="1">
    <citation type="journal article" date="2016" name="Int. J. Syst. Evol. Microbiol.">
        <title>Arsenicitalea aurantiaca gen. nov., sp. nov., a new member of the family Hyphomicrobiaceae, isolated from high-arsenic sediment.</title>
        <authorList>
            <person name="Mu Y."/>
            <person name="Zhou L."/>
            <person name="Zeng X.C."/>
            <person name="Liu L."/>
            <person name="Pan Y."/>
            <person name="Chen X."/>
            <person name="Wang J."/>
            <person name="Li S."/>
            <person name="Li W.J."/>
            <person name="Wang Y."/>
        </authorList>
    </citation>
    <scope>NUCLEOTIDE SEQUENCE [LARGE SCALE GENOMIC DNA]</scope>
    <source>
        <strain evidence="8 9">42-50</strain>
    </source>
</reference>
<dbReference type="AlphaFoldDB" id="A0A433X7C3"/>
<dbReference type="Gene3D" id="3.30.410.40">
    <property type="match status" value="1"/>
</dbReference>
<dbReference type="Gene3D" id="3.50.50.60">
    <property type="entry name" value="FAD/NAD(P)-binding domain"/>
    <property type="match status" value="2"/>
</dbReference>
<dbReference type="SUPFAM" id="SSF54373">
    <property type="entry name" value="FAD-linked reductases, C-terminal domain"/>
    <property type="match status" value="1"/>
</dbReference>
<dbReference type="GO" id="GO:0016614">
    <property type="term" value="F:oxidoreductase activity, acting on CH-OH group of donors"/>
    <property type="evidence" value="ECO:0007669"/>
    <property type="project" value="InterPro"/>
</dbReference>
<proteinExistence type="inferred from homology"/>
<evidence type="ECO:0000259" key="7">
    <source>
        <dbReference type="Pfam" id="PF05199"/>
    </source>
</evidence>
<dbReference type="OrthoDB" id="9785276at2"/>
<dbReference type="SUPFAM" id="SSF51905">
    <property type="entry name" value="FAD/NAD(P)-binding domain"/>
    <property type="match status" value="1"/>
</dbReference>
<evidence type="ECO:0000313" key="9">
    <source>
        <dbReference type="Proteomes" id="UP000281547"/>
    </source>
</evidence>
<dbReference type="Pfam" id="PF05199">
    <property type="entry name" value="GMC_oxred_C"/>
    <property type="match status" value="1"/>
</dbReference>
<gene>
    <name evidence="8" type="ORF">EMQ25_11470</name>
</gene>